<keyword evidence="2" id="KW-1185">Reference proteome</keyword>
<gene>
    <name evidence="1" type="ORF">ACFOX0_17800</name>
</gene>
<evidence type="ECO:0000313" key="1">
    <source>
        <dbReference type="EMBL" id="MFC4107772.1"/>
    </source>
</evidence>
<accession>A0ABV8KNW1</accession>
<organism evidence="1 2">
    <name type="scientific">Micromonospora zhanjiangensis</name>
    <dbReference type="NCBI Taxonomy" id="1522057"/>
    <lineage>
        <taxon>Bacteria</taxon>
        <taxon>Bacillati</taxon>
        <taxon>Actinomycetota</taxon>
        <taxon>Actinomycetes</taxon>
        <taxon>Micromonosporales</taxon>
        <taxon>Micromonosporaceae</taxon>
        <taxon>Micromonospora</taxon>
    </lineage>
</organism>
<name>A0ABV8KNW1_9ACTN</name>
<comment type="caution">
    <text evidence="1">The sequence shown here is derived from an EMBL/GenBank/DDBJ whole genome shotgun (WGS) entry which is preliminary data.</text>
</comment>
<protein>
    <submittedName>
        <fullName evidence="1">Uncharacterized protein</fullName>
    </submittedName>
</protein>
<reference evidence="2" key="1">
    <citation type="journal article" date="2019" name="Int. J. Syst. Evol. Microbiol.">
        <title>The Global Catalogue of Microorganisms (GCM) 10K type strain sequencing project: providing services to taxonomists for standard genome sequencing and annotation.</title>
        <authorList>
            <consortium name="The Broad Institute Genomics Platform"/>
            <consortium name="The Broad Institute Genome Sequencing Center for Infectious Disease"/>
            <person name="Wu L."/>
            <person name="Ma J."/>
        </authorList>
    </citation>
    <scope>NUCLEOTIDE SEQUENCE [LARGE SCALE GENOMIC DNA]</scope>
    <source>
        <strain evidence="2">2902at01</strain>
    </source>
</reference>
<sequence length="174" mass="19198">MTDFDAILTQAKLPERTVPLCLREDLVAEYERLDAELRSASRTAPSLGEPAPATVIARRMEELRQEMLACQVEFRLRAWPARKFAKLRDGMPKPADGQADDEFADIWHAAVCDLVSKMLVEPKATAEQVDALSERLAESQWLKLSNAAWDINASGQAIPFSVAASAILSSDDAK</sequence>
<dbReference type="Proteomes" id="UP001595868">
    <property type="component" value="Unassembled WGS sequence"/>
</dbReference>
<dbReference type="RefSeq" id="WP_377547126.1">
    <property type="nucleotide sequence ID" value="NZ_JBHSBN010000011.1"/>
</dbReference>
<evidence type="ECO:0000313" key="2">
    <source>
        <dbReference type="Proteomes" id="UP001595868"/>
    </source>
</evidence>
<dbReference type="EMBL" id="JBHSBN010000011">
    <property type="protein sequence ID" value="MFC4107772.1"/>
    <property type="molecule type" value="Genomic_DNA"/>
</dbReference>
<proteinExistence type="predicted"/>